<dbReference type="PANTHER" id="PTHR31673">
    <property type="entry name" value="PROTEIN COBRA"/>
    <property type="match status" value="1"/>
</dbReference>
<dbReference type="KEGG" id="nsy:104249782"/>
<sequence length="232" mass="26827">MAVFRSLSVTTFRILLLAFLLSLLCFTSTDARNQNGNITIKWDIMSWTPNVYTVNVSIYNFEKYRPIQAPRWQLGWKWSDGEVIWSARGGQATERGDCSQFKGNIPYCCKRDPTFVYKQRLMNCRKGAVINSWVQDPWKAVSSFELDVGHAFPSIRKVRKPKRFTLKAPGYYCRGAKTVESSKFPTQNGTIAKVLKTWSVTCMYSRFVAEDSSISARYIPFRLPDLRRWLSK</sequence>
<keyword evidence="3" id="KW-0325">Glycoprotein</keyword>
<dbReference type="RefSeq" id="XP_009804566.1">
    <property type="nucleotide sequence ID" value="XM_009806264.1"/>
</dbReference>
<dbReference type="GO" id="GO:0052324">
    <property type="term" value="P:plant-type cell wall cellulose biosynthetic process"/>
    <property type="evidence" value="ECO:0007669"/>
    <property type="project" value="TreeGrafter"/>
</dbReference>
<reference evidence="5" key="1">
    <citation type="journal article" date="2013" name="Genome Biol.">
        <title>Reference genomes and transcriptomes of Nicotiana sylvestris and Nicotiana tomentosiformis.</title>
        <authorList>
            <person name="Sierro N."/>
            <person name="Battey J.N."/>
            <person name="Ouadi S."/>
            <person name="Bovet L."/>
            <person name="Goepfert S."/>
            <person name="Bakaher N."/>
            <person name="Peitsch M.C."/>
            <person name="Ivanov N.V."/>
        </authorList>
    </citation>
    <scope>NUCLEOTIDE SEQUENCE [LARGE SCALE GENOMIC DNA]</scope>
</reference>
<keyword evidence="5" id="KW-1185">Reference proteome</keyword>
<protein>
    <submittedName>
        <fullName evidence="6 7">Protein COBRA-like</fullName>
    </submittedName>
</protein>
<dbReference type="PANTHER" id="PTHR31673:SF50">
    <property type="entry name" value="COBRA-LIKE PROTEIN"/>
    <property type="match status" value="1"/>
</dbReference>
<feature type="signal peptide" evidence="4">
    <location>
        <begin position="1"/>
        <end position="31"/>
    </location>
</feature>
<accession>A0A1U7YKG3</accession>
<dbReference type="GO" id="GO:0010215">
    <property type="term" value="P:cellulose microfibril organization"/>
    <property type="evidence" value="ECO:0007669"/>
    <property type="project" value="InterPro"/>
</dbReference>
<name>A0A1U7YKG3_NICSY</name>
<evidence type="ECO:0000256" key="2">
    <source>
        <dbReference type="ARBA" id="ARBA00022729"/>
    </source>
</evidence>
<dbReference type="AlphaFoldDB" id="A0A1U7YKG3"/>
<proteinExistence type="inferred from homology"/>
<organism evidence="5 7">
    <name type="scientific">Nicotiana sylvestris</name>
    <name type="common">Wood tobacco</name>
    <name type="synonym">South American tobacco</name>
    <dbReference type="NCBI Taxonomy" id="4096"/>
    <lineage>
        <taxon>Eukaryota</taxon>
        <taxon>Viridiplantae</taxon>
        <taxon>Streptophyta</taxon>
        <taxon>Embryophyta</taxon>
        <taxon>Tracheophyta</taxon>
        <taxon>Spermatophyta</taxon>
        <taxon>Magnoliopsida</taxon>
        <taxon>eudicotyledons</taxon>
        <taxon>Gunneridae</taxon>
        <taxon>Pentapetalae</taxon>
        <taxon>asterids</taxon>
        <taxon>lamiids</taxon>
        <taxon>Solanales</taxon>
        <taxon>Solanaceae</taxon>
        <taxon>Nicotianoideae</taxon>
        <taxon>Nicotianeae</taxon>
        <taxon>Nicotiana</taxon>
    </lineage>
</organism>
<evidence type="ECO:0000313" key="5">
    <source>
        <dbReference type="Proteomes" id="UP000189701"/>
    </source>
</evidence>
<dbReference type="GO" id="GO:0005886">
    <property type="term" value="C:plasma membrane"/>
    <property type="evidence" value="ECO:0007669"/>
    <property type="project" value="TreeGrafter"/>
</dbReference>
<keyword evidence="2 4" id="KW-0732">Signal</keyword>
<dbReference type="RefSeq" id="XP_009804567.1">
    <property type="nucleotide sequence ID" value="XM_009806265.1"/>
</dbReference>
<dbReference type="Proteomes" id="UP000189701">
    <property type="component" value="Unplaced"/>
</dbReference>
<comment type="similarity">
    <text evidence="1">Belongs to the COBRA family.</text>
</comment>
<dbReference type="InterPro" id="IPR006918">
    <property type="entry name" value="COBRA_pln"/>
</dbReference>
<dbReference type="Pfam" id="PF04833">
    <property type="entry name" value="COBRA"/>
    <property type="match status" value="1"/>
</dbReference>
<feature type="chain" id="PRO_5010665202" evidence="4">
    <location>
        <begin position="32"/>
        <end position="232"/>
    </location>
</feature>
<evidence type="ECO:0000256" key="3">
    <source>
        <dbReference type="ARBA" id="ARBA00023180"/>
    </source>
</evidence>
<reference evidence="6 7" key="2">
    <citation type="submission" date="2025-04" db="UniProtKB">
        <authorList>
            <consortium name="RefSeq"/>
        </authorList>
    </citation>
    <scope>IDENTIFICATION</scope>
    <source>
        <tissue evidence="6 7">Leaf</tissue>
    </source>
</reference>
<evidence type="ECO:0000256" key="1">
    <source>
        <dbReference type="ARBA" id="ARBA00005507"/>
    </source>
</evidence>
<dbReference type="eggNOG" id="ENOG502QTGW">
    <property type="taxonomic scope" value="Eukaryota"/>
</dbReference>
<evidence type="ECO:0000313" key="7">
    <source>
        <dbReference type="RefSeq" id="XP_009804567.1"/>
    </source>
</evidence>
<evidence type="ECO:0000313" key="6">
    <source>
        <dbReference type="RefSeq" id="XP_009804566.1"/>
    </source>
</evidence>
<dbReference type="OrthoDB" id="1723138at2759"/>
<gene>
    <name evidence="6 7" type="primary">LOC104249782</name>
</gene>
<dbReference type="STRING" id="4096.A0A1U7YKG3"/>
<dbReference type="GeneID" id="104249782"/>
<evidence type="ECO:0000256" key="4">
    <source>
        <dbReference type="SAM" id="SignalP"/>
    </source>
</evidence>